<dbReference type="Proteomes" id="UP000216478">
    <property type="component" value="Unassembled WGS sequence"/>
</dbReference>
<dbReference type="EMBL" id="NNRL01000165">
    <property type="protein sequence ID" value="OYR08681.1"/>
    <property type="molecule type" value="Genomic_DNA"/>
</dbReference>
<proteinExistence type="predicted"/>
<keyword evidence="2" id="KW-1185">Reference proteome</keyword>
<accession>A0A256F2M3</accession>
<gene>
    <name evidence="1" type="ORF">CEV33_3139</name>
</gene>
<reference evidence="1 2" key="1">
    <citation type="submission" date="2017-07" db="EMBL/GenBank/DDBJ databases">
        <title>Phylogenetic study on the rhizospheric bacterium Ochrobactrum sp. A44.</title>
        <authorList>
            <person name="Krzyzanowska D.M."/>
            <person name="Ossowicki A."/>
            <person name="Rajewska M."/>
            <person name="Maciag T."/>
            <person name="Kaczynski Z."/>
            <person name="Czerwicka M."/>
            <person name="Jafra S."/>
        </authorList>
    </citation>
    <scope>NUCLEOTIDE SEQUENCE [LARGE SCALE GENOMIC DNA]</scope>
    <source>
        <strain evidence="1 2">OgA9a</strain>
    </source>
</reference>
<dbReference type="AlphaFoldDB" id="A0A256F2M3"/>
<name>A0A256F2M3_9HYPH</name>
<comment type="caution">
    <text evidence="1">The sequence shown here is derived from an EMBL/GenBank/DDBJ whole genome shotgun (WGS) entry which is preliminary data.</text>
</comment>
<sequence length="40" mass="4399">MMPGVTGLVMRRRRKAAARARAAPVGLAFEFRAVTARTVR</sequence>
<protein>
    <submittedName>
        <fullName evidence="1">Uncharacterized protein</fullName>
    </submittedName>
</protein>
<organism evidence="1 2">
    <name type="scientific">Brucella grignonensis</name>
    <dbReference type="NCBI Taxonomy" id="94627"/>
    <lineage>
        <taxon>Bacteria</taxon>
        <taxon>Pseudomonadati</taxon>
        <taxon>Pseudomonadota</taxon>
        <taxon>Alphaproteobacteria</taxon>
        <taxon>Hyphomicrobiales</taxon>
        <taxon>Brucellaceae</taxon>
        <taxon>Brucella/Ochrobactrum group</taxon>
        <taxon>Brucella</taxon>
    </lineage>
</organism>
<evidence type="ECO:0000313" key="2">
    <source>
        <dbReference type="Proteomes" id="UP000216478"/>
    </source>
</evidence>
<evidence type="ECO:0000313" key="1">
    <source>
        <dbReference type="EMBL" id="OYR08681.1"/>
    </source>
</evidence>